<organism evidence="2 3">
    <name type="scientific">Penicillium diatomitis</name>
    <dbReference type="NCBI Taxonomy" id="2819901"/>
    <lineage>
        <taxon>Eukaryota</taxon>
        <taxon>Fungi</taxon>
        <taxon>Dikarya</taxon>
        <taxon>Ascomycota</taxon>
        <taxon>Pezizomycotina</taxon>
        <taxon>Eurotiomycetes</taxon>
        <taxon>Eurotiomycetidae</taxon>
        <taxon>Eurotiales</taxon>
        <taxon>Aspergillaceae</taxon>
        <taxon>Penicillium</taxon>
    </lineage>
</organism>
<dbReference type="EMBL" id="JAPWDQ010000012">
    <property type="protein sequence ID" value="KAJ5475211.1"/>
    <property type="molecule type" value="Genomic_DNA"/>
</dbReference>
<sequence length="426" mass="47139">MAGAPAYSMMIDPQPQIGAHLSSGPSLKMTTGDIGILRSTLLPSFGLYSGLSVATYLTAQATDRAEGKDWLWPSAQVLNAWLMAVGRPMYEHGLTFSDAWKELSWSEKLLLGGVTVWGTRLFARIASRSLARGKDDSRYDAPKKEPGFWRSALFQMFLPEAAVLSIISLPFTVPFVASRTTLSLGAQTLDAIRALGVGLFSSGFALEVLADSQVERHRQERSDLCRHGVWSIVRHPNYLGDTLVHLSFLVLNITNKFNPLVLVGPLTNYLFLRFVGGDKQTEQSQEERYRENAPEKYEQLCAWRKEKNSFWPSLREITNPWTLAVLGCGFYYRASTVSSHHGIIKAIPTDPTYRRPQSGSVDLGPSETGQAPDPLVLLFSSIPSPKPKPYRDQPRTAQIVDSPNSPETEGIQSSQPALTHPTTFQA</sequence>
<dbReference type="InterPro" id="IPR010721">
    <property type="entry name" value="UstE-like"/>
</dbReference>
<dbReference type="PANTHER" id="PTHR32251:SF15">
    <property type="entry name" value="3-OXO-5-ALPHA-STEROID 4-DEHYDROGENASE (DUF1295)"/>
    <property type="match status" value="1"/>
</dbReference>
<reference evidence="2" key="2">
    <citation type="journal article" date="2023" name="IMA Fungus">
        <title>Comparative genomic study of the Penicillium genus elucidates a diverse pangenome and 15 lateral gene transfer events.</title>
        <authorList>
            <person name="Petersen C."/>
            <person name="Sorensen T."/>
            <person name="Nielsen M.R."/>
            <person name="Sondergaard T.E."/>
            <person name="Sorensen J.L."/>
            <person name="Fitzpatrick D.A."/>
            <person name="Frisvad J.C."/>
            <person name="Nielsen K.L."/>
        </authorList>
    </citation>
    <scope>NUCLEOTIDE SEQUENCE</scope>
    <source>
        <strain evidence="2">IBT 30728</strain>
    </source>
</reference>
<dbReference type="GO" id="GO:0016020">
    <property type="term" value="C:membrane"/>
    <property type="evidence" value="ECO:0007669"/>
    <property type="project" value="TreeGrafter"/>
</dbReference>
<name>A0A9X0BN08_9EURO</name>
<dbReference type="RefSeq" id="XP_056786969.1">
    <property type="nucleotide sequence ID" value="XM_056937877.1"/>
</dbReference>
<dbReference type="Pfam" id="PF06966">
    <property type="entry name" value="DUF1295"/>
    <property type="match status" value="1"/>
</dbReference>
<protein>
    <recommendedName>
        <fullName evidence="4">Steroid 5-alpha reductase C-terminal domain-containing protein</fullName>
    </recommendedName>
</protein>
<dbReference type="Gene3D" id="1.20.120.1630">
    <property type="match status" value="1"/>
</dbReference>
<dbReference type="GeneID" id="81628127"/>
<evidence type="ECO:0000313" key="3">
    <source>
        <dbReference type="Proteomes" id="UP001148312"/>
    </source>
</evidence>
<dbReference type="Proteomes" id="UP001148312">
    <property type="component" value="Unassembled WGS sequence"/>
</dbReference>
<accession>A0A9X0BN08</accession>
<proteinExistence type="predicted"/>
<evidence type="ECO:0008006" key="4">
    <source>
        <dbReference type="Google" id="ProtNLM"/>
    </source>
</evidence>
<gene>
    <name evidence="2" type="ORF">N7539_008277</name>
</gene>
<evidence type="ECO:0000313" key="2">
    <source>
        <dbReference type="EMBL" id="KAJ5475211.1"/>
    </source>
</evidence>
<feature type="region of interest" description="Disordered" evidence="1">
    <location>
        <begin position="348"/>
        <end position="426"/>
    </location>
</feature>
<dbReference type="AlphaFoldDB" id="A0A9X0BN08"/>
<reference evidence="2" key="1">
    <citation type="submission" date="2022-12" db="EMBL/GenBank/DDBJ databases">
        <authorList>
            <person name="Petersen C."/>
        </authorList>
    </citation>
    <scope>NUCLEOTIDE SEQUENCE</scope>
    <source>
        <strain evidence="2">IBT 30728</strain>
    </source>
</reference>
<feature type="compositionally biased region" description="Polar residues" evidence="1">
    <location>
        <begin position="395"/>
        <end position="426"/>
    </location>
</feature>
<dbReference type="PANTHER" id="PTHR32251">
    <property type="entry name" value="3-OXO-5-ALPHA-STEROID 4-DEHYDROGENASE"/>
    <property type="match status" value="1"/>
</dbReference>
<comment type="caution">
    <text evidence="2">The sequence shown here is derived from an EMBL/GenBank/DDBJ whole genome shotgun (WGS) entry which is preliminary data.</text>
</comment>
<keyword evidence="3" id="KW-1185">Reference proteome</keyword>
<evidence type="ECO:0000256" key="1">
    <source>
        <dbReference type="SAM" id="MobiDB-lite"/>
    </source>
</evidence>